<name>A0ABR0B729_9CRUS</name>
<proteinExistence type="predicted"/>
<sequence length="70" mass="7834">MEATEKRDPFYELLRLLKFDIVQPLLKNLTTGFKRFRGRKPRRRSGCMGKVDVSGIGLEGGIVGGGLIKI</sequence>
<protein>
    <submittedName>
        <fullName evidence="1">Uncharacterized protein</fullName>
    </submittedName>
</protein>
<dbReference type="Proteomes" id="UP001234178">
    <property type="component" value="Unassembled WGS sequence"/>
</dbReference>
<comment type="caution">
    <text evidence="1">The sequence shown here is derived from an EMBL/GenBank/DDBJ whole genome shotgun (WGS) entry which is preliminary data.</text>
</comment>
<dbReference type="EMBL" id="JAOYFB010000040">
    <property type="protein sequence ID" value="KAK4037488.1"/>
    <property type="molecule type" value="Genomic_DNA"/>
</dbReference>
<accession>A0ABR0B729</accession>
<evidence type="ECO:0000313" key="2">
    <source>
        <dbReference type="Proteomes" id="UP001234178"/>
    </source>
</evidence>
<gene>
    <name evidence="1" type="ORF">OUZ56_029521</name>
</gene>
<evidence type="ECO:0000313" key="1">
    <source>
        <dbReference type="EMBL" id="KAK4037488.1"/>
    </source>
</evidence>
<keyword evidence="2" id="KW-1185">Reference proteome</keyword>
<reference evidence="1 2" key="1">
    <citation type="journal article" date="2023" name="Nucleic Acids Res.">
        <title>The hologenome of Daphnia magna reveals possible DNA methylation and microbiome-mediated evolution of the host genome.</title>
        <authorList>
            <person name="Chaturvedi A."/>
            <person name="Li X."/>
            <person name="Dhandapani V."/>
            <person name="Marshall H."/>
            <person name="Kissane S."/>
            <person name="Cuenca-Cambronero M."/>
            <person name="Asole G."/>
            <person name="Calvet F."/>
            <person name="Ruiz-Romero M."/>
            <person name="Marangio P."/>
            <person name="Guigo R."/>
            <person name="Rago D."/>
            <person name="Mirbahai L."/>
            <person name="Eastwood N."/>
            <person name="Colbourne J.K."/>
            <person name="Zhou J."/>
            <person name="Mallon E."/>
            <person name="Orsini L."/>
        </authorList>
    </citation>
    <scope>NUCLEOTIDE SEQUENCE [LARGE SCALE GENOMIC DNA]</scope>
    <source>
        <strain evidence="1">LRV0_1</strain>
    </source>
</reference>
<organism evidence="1 2">
    <name type="scientific">Daphnia magna</name>
    <dbReference type="NCBI Taxonomy" id="35525"/>
    <lineage>
        <taxon>Eukaryota</taxon>
        <taxon>Metazoa</taxon>
        <taxon>Ecdysozoa</taxon>
        <taxon>Arthropoda</taxon>
        <taxon>Crustacea</taxon>
        <taxon>Branchiopoda</taxon>
        <taxon>Diplostraca</taxon>
        <taxon>Cladocera</taxon>
        <taxon>Anomopoda</taxon>
        <taxon>Daphniidae</taxon>
        <taxon>Daphnia</taxon>
    </lineage>
</organism>